<proteinExistence type="predicted"/>
<organism evidence="2 3">
    <name type="scientific">Phaeoacremonium minimum (strain UCR-PA7)</name>
    <name type="common">Esca disease fungus</name>
    <name type="synonym">Togninia minima</name>
    <dbReference type="NCBI Taxonomy" id="1286976"/>
    <lineage>
        <taxon>Eukaryota</taxon>
        <taxon>Fungi</taxon>
        <taxon>Dikarya</taxon>
        <taxon>Ascomycota</taxon>
        <taxon>Pezizomycotina</taxon>
        <taxon>Sordariomycetes</taxon>
        <taxon>Sordariomycetidae</taxon>
        <taxon>Togniniales</taxon>
        <taxon>Togniniaceae</taxon>
        <taxon>Phaeoacremonium</taxon>
    </lineage>
</organism>
<reference evidence="3" key="1">
    <citation type="journal article" date="2013" name="Genome Announc.">
        <title>Draft genome sequence of the ascomycete Phaeoacremonium aleophilum strain UCR-PA7, a causal agent of the esca disease complex in grapevines.</title>
        <authorList>
            <person name="Blanco-Ulate B."/>
            <person name="Rolshausen P."/>
            <person name="Cantu D."/>
        </authorList>
    </citation>
    <scope>NUCLEOTIDE SEQUENCE [LARGE SCALE GENOMIC DNA]</scope>
    <source>
        <strain evidence="3">UCR-PA7</strain>
    </source>
</reference>
<dbReference type="AlphaFoldDB" id="R8BMC6"/>
<dbReference type="Proteomes" id="UP000014074">
    <property type="component" value="Unassembled WGS sequence"/>
</dbReference>
<gene>
    <name evidence="2" type="ORF">UCRPA7_3995</name>
</gene>
<dbReference type="KEGG" id="tmn:UCRPA7_3995"/>
<dbReference type="RefSeq" id="XP_007914742.1">
    <property type="nucleotide sequence ID" value="XM_007916551.1"/>
</dbReference>
<dbReference type="HOGENOM" id="CLU_054097_0_0_1"/>
<evidence type="ECO:0000313" key="2">
    <source>
        <dbReference type="EMBL" id="EOO00533.1"/>
    </source>
</evidence>
<keyword evidence="3" id="KW-1185">Reference proteome</keyword>
<dbReference type="eggNOG" id="ENOG502SPXG">
    <property type="taxonomic scope" value="Eukaryota"/>
</dbReference>
<evidence type="ECO:0000313" key="3">
    <source>
        <dbReference type="Proteomes" id="UP000014074"/>
    </source>
</evidence>
<dbReference type="OrthoDB" id="10037289at2759"/>
<dbReference type="EMBL" id="KB933072">
    <property type="protein sequence ID" value="EOO00533.1"/>
    <property type="molecule type" value="Genomic_DNA"/>
</dbReference>
<feature type="region of interest" description="Disordered" evidence="1">
    <location>
        <begin position="1"/>
        <end position="42"/>
    </location>
</feature>
<name>R8BMC6_PHAM7</name>
<sequence>MPPKRTAPSTAANQAKKAKTGADPKAPPRSKRWSAVSGSANADAEYRQIASKNPDEFFSFMCTCPPRFAGGNDGDDDSEDEENEDEDDDDENENEGAGRSGGCGRPNCKCHKPASEHPDHPWIITKAGYRKLLTMQILVTLRDPDNFSMYTYNDHAAYGAMEVVENMILDFVEGAHSWKEQWIVCEALAQFILREIGPFVMIDDGERVAVMVRLLGTMFLTMLARLERENLLAEGSEVKDLGVVMALWVKIASNMRRDDILDDDREDEAGSKAQGLTFNASEFDNYILAYADKFGIPLKGPKDIEELLSQCDGGISLPAGTDKKNDPWGWAAALKKYESDYGTGRAGKPKIGGDQLDITTWTSAQRKEASFDNKDPLAKKDIEAIKKGMVIQLA</sequence>
<dbReference type="GeneID" id="19324399"/>
<evidence type="ECO:0000256" key="1">
    <source>
        <dbReference type="SAM" id="MobiDB-lite"/>
    </source>
</evidence>
<feature type="compositionally biased region" description="Acidic residues" evidence="1">
    <location>
        <begin position="73"/>
        <end position="94"/>
    </location>
</feature>
<protein>
    <submittedName>
        <fullName evidence="2">Uncharacterized protein</fullName>
    </submittedName>
</protein>
<accession>R8BMC6</accession>
<feature type="region of interest" description="Disordered" evidence="1">
    <location>
        <begin position="68"/>
        <end position="106"/>
    </location>
</feature>